<keyword evidence="13" id="KW-0547">Nucleotide-binding</keyword>
<feature type="active site" description="Proton acceptor" evidence="13 14">
    <location>
        <position position="189"/>
    </location>
</feature>
<dbReference type="PROSITE" id="PS00957">
    <property type="entry name" value="NAD_G3PDH"/>
    <property type="match status" value="1"/>
</dbReference>
<dbReference type="Pfam" id="PF01210">
    <property type="entry name" value="NAD_Gly3P_dh_N"/>
    <property type="match status" value="1"/>
</dbReference>
<dbReference type="UniPathway" id="UPA00940"/>
<feature type="binding site" evidence="13">
    <location>
        <position position="138"/>
    </location>
    <ligand>
        <name>NADPH</name>
        <dbReference type="ChEBI" id="CHEBI:57783"/>
    </ligand>
</feature>
<dbReference type="Proteomes" id="UP000295500">
    <property type="component" value="Unassembled WGS sequence"/>
</dbReference>
<evidence type="ECO:0000256" key="5">
    <source>
        <dbReference type="ARBA" id="ARBA00023027"/>
    </source>
</evidence>
<keyword evidence="6 13" id="KW-0443">Lipid metabolism</keyword>
<dbReference type="RefSeq" id="WP_133528803.1">
    <property type="nucleotide sequence ID" value="NZ_SNXO01000026.1"/>
</dbReference>
<feature type="binding site" evidence="13">
    <location>
        <position position="242"/>
    </location>
    <ligand>
        <name>sn-glycerol 3-phosphate</name>
        <dbReference type="ChEBI" id="CHEBI:57597"/>
    </ligand>
</feature>
<dbReference type="EC" id="1.1.1.94" evidence="10 13"/>
<feature type="domain" description="Glycerol-3-phosphate dehydrogenase NAD-dependent C-terminal" evidence="19">
    <location>
        <begin position="178"/>
        <end position="319"/>
    </location>
</feature>
<dbReference type="InterPro" id="IPR036291">
    <property type="entry name" value="NAD(P)-bd_dom_sf"/>
</dbReference>
<dbReference type="GO" id="GO:0141153">
    <property type="term" value="F:glycerol-3-phosphate dehydrogenase (NADP+) activity"/>
    <property type="evidence" value="ECO:0007669"/>
    <property type="project" value="RHEA"/>
</dbReference>
<feature type="binding site" evidence="13">
    <location>
        <position position="134"/>
    </location>
    <ligand>
        <name>sn-glycerol 3-phosphate</name>
        <dbReference type="ChEBI" id="CHEBI:57597"/>
    </ligand>
</feature>
<evidence type="ECO:0000259" key="19">
    <source>
        <dbReference type="Pfam" id="PF07479"/>
    </source>
</evidence>
<evidence type="ECO:0000259" key="18">
    <source>
        <dbReference type="Pfam" id="PF01210"/>
    </source>
</evidence>
<keyword evidence="8 13" id="KW-1208">Phospholipid metabolism</keyword>
<keyword evidence="21" id="KW-1185">Reference proteome</keyword>
<protein>
    <recommendedName>
        <fullName evidence="11 13">Glycerol-3-phosphate dehydrogenase [NAD(P)+]</fullName>
        <ecNumber evidence="10 13">1.1.1.94</ecNumber>
    </recommendedName>
    <alternativeName>
        <fullName evidence="13">NAD(P)(+)-dependent glycerol-3-phosphate dehydrogenase</fullName>
    </alternativeName>
    <alternativeName>
        <fullName evidence="12 13">NAD(P)H-dependent dihydroxyacetone-phosphate reductase</fullName>
    </alternativeName>
</protein>
<dbReference type="GO" id="GO:0046167">
    <property type="term" value="P:glycerol-3-phosphate biosynthetic process"/>
    <property type="evidence" value="ECO:0007669"/>
    <property type="project" value="UniProtKB-UniRule"/>
</dbReference>
<comment type="caution">
    <text evidence="13">Lacks conserved residue(s) required for the propagation of feature annotation.</text>
</comment>
<comment type="pathway">
    <text evidence="13">Membrane lipid metabolism; glycerophospholipid metabolism.</text>
</comment>
<dbReference type="PANTHER" id="PTHR11728:SF1">
    <property type="entry name" value="GLYCEROL-3-PHOSPHATE DEHYDROGENASE [NAD(+)] 2, CHLOROPLASTIC"/>
    <property type="match status" value="1"/>
</dbReference>
<dbReference type="GO" id="GO:0006650">
    <property type="term" value="P:glycerophospholipid metabolic process"/>
    <property type="evidence" value="ECO:0007669"/>
    <property type="project" value="UniProtKB-UniRule"/>
</dbReference>
<keyword evidence="13" id="KW-0963">Cytoplasm</keyword>
<keyword evidence="2 13" id="KW-0444">Lipid biosynthesis</keyword>
<dbReference type="OrthoDB" id="9812273at2"/>
<feature type="binding site" evidence="13">
    <location>
        <position position="106"/>
    </location>
    <ligand>
        <name>NADPH</name>
        <dbReference type="ChEBI" id="CHEBI:57783"/>
    </ligand>
</feature>
<feature type="binding site" evidence="16">
    <location>
        <begin position="8"/>
        <end position="13"/>
    </location>
    <ligand>
        <name>NAD(+)</name>
        <dbReference type="ChEBI" id="CHEBI:57540"/>
    </ligand>
</feature>
<comment type="function">
    <text evidence="13">Catalyzes the reduction of the glycolytic intermediate dihydroxyacetone phosphate (DHAP) to sn-glycerol 3-phosphate (G3P), the key precursor for phospholipid synthesis.</text>
</comment>
<feature type="binding site" evidence="13">
    <location>
        <position position="277"/>
    </location>
    <ligand>
        <name>NADPH</name>
        <dbReference type="ChEBI" id="CHEBI:57783"/>
    </ligand>
</feature>
<feature type="binding site" evidence="16">
    <location>
        <position position="253"/>
    </location>
    <ligand>
        <name>NAD(+)</name>
        <dbReference type="ChEBI" id="CHEBI:57540"/>
    </ligand>
</feature>
<dbReference type="GO" id="GO:0046168">
    <property type="term" value="P:glycerol-3-phosphate catabolic process"/>
    <property type="evidence" value="ECO:0007669"/>
    <property type="project" value="InterPro"/>
</dbReference>
<dbReference type="InterPro" id="IPR011128">
    <property type="entry name" value="G3P_DH_NAD-dep_N"/>
</dbReference>
<accession>A0A4R6PZI6</accession>
<feature type="binding site" evidence="13">
    <location>
        <position position="252"/>
    </location>
    <ligand>
        <name>sn-glycerol 3-phosphate</name>
        <dbReference type="ChEBI" id="CHEBI:57597"/>
    </ligand>
</feature>
<evidence type="ECO:0000256" key="2">
    <source>
        <dbReference type="ARBA" id="ARBA00022516"/>
    </source>
</evidence>
<feature type="domain" description="Glycerol-3-phosphate dehydrogenase NAD-dependent N-terminal" evidence="18">
    <location>
        <begin position="3"/>
        <end position="158"/>
    </location>
</feature>
<dbReference type="NCBIfam" id="NF000940">
    <property type="entry name" value="PRK00094.1-2"/>
    <property type="match status" value="1"/>
</dbReference>
<evidence type="ECO:0000256" key="7">
    <source>
        <dbReference type="ARBA" id="ARBA00023209"/>
    </source>
</evidence>
<evidence type="ECO:0000313" key="21">
    <source>
        <dbReference type="Proteomes" id="UP000295500"/>
    </source>
</evidence>
<evidence type="ECO:0000256" key="8">
    <source>
        <dbReference type="ARBA" id="ARBA00023264"/>
    </source>
</evidence>
<evidence type="ECO:0000256" key="17">
    <source>
        <dbReference type="RuleBase" id="RU000437"/>
    </source>
</evidence>
<dbReference type="InterPro" id="IPR013328">
    <property type="entry name" value="6PGD_dom2"/>
</dbReference>
<feature type="binding site" evidence="15">
    <location>
        <position position="106"/>
    </location>
    <ligand>
        <name>substrate</name>
    </ligand>
</feature>
<feature type="binding site" evidence="15">
    <location>
        <begin position="253"/>
        <end position="254"/>
    </location>
    <ligand>
        <name>substrate</name>
    </ligand>
</feature>
<evidence type="ECO:0000256" key="16">
    <source>
        <dbReference type="PIRSR" id="PIRSR000114-3"/>
    </source>
</evidence>
<feature type="binding site" evidence="13">
    <location>
        <position position="49"/>
    </location>
    <ligand>
        <name>NADPH</name>
        <dbReference type="ChEBI" id="CHEBI:57783"/>
    </ligand>
</feature>
<feature type="binding site" evidence="16">
    <location>
        <position position="138"/>
    </location>
    <ligand>
        <name>NAD(+)</name>
        <dbReference type="ChEBI" id="CHEBI:57540"/>
    </ligand>
</feature>
<evidence type="ECO:0000256" key="14">
    <source>
        <dbReference type="PIRSR" id="PIRSR000114-1"/>
    </source>
</evidence>
<dbReference type="HAMAP" id="MF_00394">
    <property type="entry name" value="NAD_Glyc3P_dehydrog"/>
    <property type="match status" value="1"/>
</dbReference>
<dbReference type="NCBIfam" id="NF000941">
    <property type="entry name" value="PRK00094.1-3"/>
    <property type="match status" value="1"/>
</dbReference>
<feature type="binding site" evidence="13">
    <location>
        <position position="189"/>
    </location>
    <ligand>
        <name>sn-glycerol 3-phosphate</name>
        <dbReference type="ChEBI" id="CHEBI:57597"/>
    </ligand>
</feature>
<feature type="binding site" evidence="13">
    <location>
        <position position="106"/>
    </location>
    <ligand>
        <name>sn-glycerol 3-phosphate</name>
        <dbReference type="ChEBI" id="CHEBI:57597"/>
    </ligand>
</feature>
<gene>
    <name evidence="13" type="primary">gpsA</name>
    <name evidence="20" type="ORF">EV211_1266</name>
</gene>
<dbReference type="FunFam" id="1.10.1040.10:FF:000001">
    <property type="entry name" value="Glycerol-3-phosphate dehydrogenase [NAD(P)+]"/>
    <property type="match status" value="1"/>
</dbReference>
<dbReference type="Gene3D" id="3.40.50.720">
    <property type="entry name" value="NAD(P)-binding Rossmann-like Domain"/>
    <property type="match status" value="1"/>
</dbReference>
<dbReference type="GO" id="GO:0141152">
    <property type="term" value="F:glycerol-3-phosphate dehydrogenase (NAD+) activity"/>
    <property type="evidence" value="ECO:0007669"/>
    <property type="project" value="RHEA"/>
</dbReference>
<feature type="binding site" evidence="13">
    <location>
        <position position="12"/>
    </location>
    <ligand>
        <name>NADPH</name>
        <dbReference type="ChEBI" id="CHEBI:57783"/>
    </ligand>
</feature>
<evidence type="ECO:0000256" key="4">
    <source>
        <dbReference type="ARBA" id="ARBA00023002"/>
    </source>
</evidence>
<feature type="binding site" evidence="13">
    <location>
        <position position="136"/>
    </location>
    <ligand>
        <name>sn-glycerol 3-phosphate</name>
        <dbReference type="ChEBI" id="CHEBI:57597"/>
    </ligand>
</feature>
<dbReference type="InterPro" id="IPR008927">
    <property type="entry name" value="6-PGluconate_DH-like_C_sf"/>
</dbReference>
<organism evidence="20 21">
    <name type="scientific">Aminicella lysinilytica</name>
    <dbReference type="NCBI Taxonomy" id="433323"/>
    <lineage>
        <taxon>Bacteria</taxon>
        <taxon>Bacillati</taxon>
        <taxon>Bacillota</taxon>
        <taxon>Clostridia</taxon>
        <taxon>Peptostreptococcales</taxon>
        <taxon>Anaerovoracaceae</taxon>
        <taxon>Aminicella</taxon>
    </lineage>
</organism>
<name>A0A4R6PZI6_9FIRM</name>
<dbReference type="GO" id="GO:0051287">
    <property type="term" value="F:NAD binding"/>
    <property type="evidence" value="ECO:0007669"/>
    <property type="project" value="InterPro"/>
</dbReference>
<comment type="catalytic activity">
    <reaction evidence="9">
        <text>sn-glycerol 3-phosphate + NADP(+) = dihydroxyacetone phosphate + NADPH + H(+)</text>
        <dbReference type="Rhea" id="RHEA:11096"/>
        <dbReference type="ChEBI" id="CHEBI:15378"/>
        <dbReference type="ChEBI" id="CHEBI:57597"/>
        <dbReference type="ChEBI" id="CHEBI:57642"/>
        <dbReference type="ChEBI" id="CHEBI:57783"/>
        <dbReference type="ChEBI" id="CHEBI:58349"/>
        <dbReference type="EC" id="1.1.1.94"/>
    </reaction>
    <physiologicalReaction direction="right-to-left" evidence="9">
        <dbReference type="Rhea" id="RHEA:11098"/>
    </physiologicalReaction>
</comment>
<dbReference type="Gene3D" id="1.10.1040.10">
    <property type="entry name" value="N-(1-d-carboxylethyl)-l-norvaline Dehydrogenase, domain 2"/>
    <property type="match status" value="1"/>
</dbReference>
<dbReference type="PANTHER" id="PTHR11728">
    <property type="entry name" value="GLYCEROL-3-PHOSPHATE DEHYDROGENASE"/>
    <property type="match status" value="1"/>
</dbReference>
<dbReference type="EMBL" id="SNXO01000026">
    <property type="protein sequence ID" value="TDP52400.1"/>
    <property type="molecule type" value="Genomic_DNA"/>
</dbReference>
<keyword evidence="4 13" id="KW-0560">Oxidoreductase</keyword>
<sequence length="333" mass="36185">MKKIGVIGAGSWGTALAITLSNKGHQVKICDVDQAHIAQMKEHRENVKYLPGIKFNDNLTVVDSTEEALKGADIALFSAPAQHFRSAFESAIPFLDDDMVVVNVAKGIEQHTLMRMSEIAYILRPDVKYVVLSGPSHAEEVGRFLPTTVAVASRDIKLAEYIQEVFMTERFRVYTNEDVCGVELGGALKNIIALGAGISDGIGFGDNAKAALMTRGITEMSRLGVKLGANIETFSGLAGVGDLIVTCTSMHSRNRRCGIMIGEGMKPSEATKKVGMVVEGMFTTEAAYELAKQVGVEMPITEAIYDCINDRIDAREAVELLMGRDKKNEMHII</sequence>
<dbReference type="GO" id="GO:0008654">
    <property type="term" value="P:phospholipid biosynthetic process"/>
    <property type="evidence" value="ECO:0007669"/>
    <property type="project" value="UniProtKB-KW"/>
</dbReference>
<evidence type="ECO:0000256" key="3">
    <source>
        <dbReference type="ARBA" id="ARBA00022857"/>
    </source>
</evidence>
<dbReference type="Pfam" id="PF07479">
    <property type="entry name" value="NAD_Gly3P_dh_C"/>
    <property type="match status" value="1"/>
</dbReference>
<feature type="binding site" evidence="13">
    <location>
        <position position="253"/>
    </location>
    <ligand>
        <name>sn-glycerol 3-phosphate</name>
        <dbReference type="ChEBI" id="CHEBI:57597"/>
    </ligand>
</feature>
<evidence type="ECO:0000256" key="6">
    <source>
        <dbReference type="ARBA" id="ARBA00023098"/>
    </source>
</evidence>
<evidence type="ECO:0000256" key="11">
    <source>
        <dbReference type="ARBA" id="ARBA00069372"/>
    </source>
</evidence>
<evidence type="ECO:0000256" key="9">
    <source>
        <dbReference type="ARBA" id="ARBA00052716"/>
    </source>
</evidence>
<evidence type="ECO:0000256" key="1">
    <source>
        <dbReference type="ARBA" id="ARBA00011009"/>
    </source>
</evidence>
<evidence type="ECO:0000256" key="10">
    <source>
        <dbReference type="ARBA" id="ARBA00066687"/>
    </source>
</evidence>
<dbReference type="AlphaFoldDB" id="A0A4R6PZI6"/>
<dbReference type="SUPFAM" id="SSF48179">
    <property type="entry name" value="6-phosphogluconate dehydrogenase C-terminal domain-like"/>
    <property type="match status" value="1"/>
</dbReference>
<proteinExistence type="inferred from homology"/>
<comment type="catalytic activity">
    <reaction evidence="13">
        <text>sn-glycerol 3-phosphate + NAD(+) = dihydroxyacetone phosphate + NADH + H(+)</text>
        <dbReference type="Rhea" id="RHEA:11092"/>
        <dbReference type="ChEBI" id="CHEBI:15378"/>
        <dbReference type="ChEBI" id="CHEBI:57540"/>
        <dbReference type="ChEBI" id="CHEBI:57597"/>
        <dbReference type="ChEBI" id="CHEBI:57642"/>
        <dbReference type="ChEBI" id="CHEBI:57945"/>
        <dbReference type="EC" id="1.1.1.94"/>
    </reaction>
</comment>
<evidence type="ECO:0000256" key="15">
    <source>
        <dbReference type="PIRSR" id="PIRSR000114-2"/>
    </source>
</evidence>
<evidence type="ECO:0000256" key="12">
    <source>
        <dbReference type="ARBA" id="ARBA00080511"/>
    </source>
</evidence>
<evidence type="ECO:0000313" key="20">
    <source>
        <dbReference type="EMBL" id="TDP52400.1"/>
    </source>
</evidence>
<comment type="similarity">
    <text evidence="1 13 17">Belongs to the NAD-dependent glycerol-3-phosphate dehydrogenase family.</text>
</comment>
<keyword evidence="7 13" id="KW-0594">Phospholipid biosynthesis</keyword>
<dbReference type="PIRSF" id="PIRSF000114">
    <property type="entry name" value="Glycerol-3-P_dh"/>
    <property type="match status" value="1"/>
</dbReference>
<dbReference type="GO" id="GO:0005975">
    <property type="term" value="P:carbohydrate metabolic process"/>
    <property type="evidence" value="ECO:0007669"/>
    <property type="project" value="InterPro"/>
</dbReference>
<dbReference type="FunFam" id="3.40.50.720:FF:000019">
    <property type="entry name" value="Glycerol-3-phosphate dehydrogenase [NAD(P)+]"/>
    <property type="match status" value="1"/>
</dbReference>
<feature type="binding site" evidence="13">
    <location>
        <position position="253"/>
    </location>
    <ligand>
        <name>NADPH</name>
        <dbReference type="ChEBI" id="CHEBI:57783"/>
    </ligand>
</feature>
<dbReference type="GO" id="GO:0005829">
    <property type="term" value="C:cytosol"/>
    <property type="evidence" value="ECO:0007669"/>
    <property type="project" value="TreeGrafter"/>
</dbReference>
<dbReference type="InterPro" id="IPR006109">
    <property type="entry name" value="G3P_DH_NAD-dep_C"/>
</dbReference>
<comment type="caution">
    <text evidence="20">The sequence shown here is derived from an EMBL/GenBank/DDBJ whole genome shotgun (WGS) entry which is preliminary data.</text>
</comment>
<dbReference type="InterPro" id="IPR006168">
    <property type="entry name" value="G3P_DH_NAD-dep"/>
</dbReference>
<feature type="binding site" evidence="13">
    <location>
        <position position="279"/>
    </location>
    <ligand>
        <name>NADPH</name>
        <dbReference type="ChEBI" id="CHEBI:57783"/>
    </ligand>
</feature>
<feature type="binding site" evidence="13">
    <location>
        <position position="11"/>
    </location>
    <ligand>
        <name>NADPH</name>
        <dbReference type="ChEBI" id="CHEBI:57783"/>
    </ligand>
</feature>
<dbReference type="PRINTS" id="PR00077">
    <property type="entry name" value="GPDHDRGNASE"/>
</dbReference>
<comment type="subcellular location">
    <subcellularLocation>
        <location evidence="13">Cytoplasm</location>
    </subcellularLocation>
</comment>
<dbReference type="SUPFAM" id="SSF51735">
    <property type="entry name" value="NAD(P)-binding Rossmann-fold domains"/>
    <property type="match status" value="1"/>
</dbReference>
<keyword evidence="5 13" id="KW-0520">NAD</keyword>
<feature type="binding site" evidence="13">
    <location>
        <position position="254"/>
    </location>
    <ligand>
        <name>sn-glycerol 3-phosphate</name>
        <dbReference type="ChEBI" id="CHEBI:57597"/>
    </ligand>
</feature>
<evidence type="ECO:0000256" key="13">
    <source>
        <dbReference type="HAMAP-Rule" id="MF_00394"/>
    </source>
</evidence>
<dbReference type="NCBIfam" id="NF000942">
    <property type="entry name" value="PRK00094.1-4"/>
    <property type="match status" value="1"/>
</dbReference>
<reference evidence="20 21" key="1">
    <citation type="submission" date="2019-03" db="EMBL/GenBank/DDBJ databases">
        <title>Genomic Encyclopedia of Type Strains, Phase IV (KMG-IV): sequencing the most valuable type-strain genomes for metagenomic binning, comparative biology and taxonomic classification.</title>
        <authorList>
            <person name="Goeker M."/>
        </authorList>
    </citation>
    <scope>NUCLEOTIDE SEQUENCE [LARGE SCALE GENOMIC DNA]</scope>
    <source>
        <strain evidence="20 21">DSM 28287</strain>
    </source>
</reference>
<keyword evidence="3 13" id="KW-0521">NADP</keyword>